<evidence type="ECO:0000259" key="2">
    <source>
        <dbReference type="PROSITE" id="PS50943"/>
    </source>
</evidence>
<accession>A0A840RT26</accession>
<dbReference type="PANTHER" id="PTHR36924">
    <property type="entry name" value="ANTITOXIN HIGA-1"/>
    <property type="match status" value="1"/>
</dbReference>
<evidence type="ECO:0000313" key="4">
    <source>
        <dbReference type="Proteomes" id="UP000571084"/>
    </source>
</evidence>
<dbReference type="EMBL" id="JACHHQ010000003">
    <property type="protein sequence ID" value="MBB5199741.1"/>
    <property type="molecule type" value="Genomic_DNA"/>
</dbReference>
<dbReference type="PROSITE" id="PS50943">
    <property type="entry name" value="HTH_CROC1"/>
    <property type="match status" value="1"/>
</dbReference>
<dbReference type="InterPro" id="IPR013430">
    <property type="entry name" value="Toxin_antidote_HigA"/>
</dbReference>
<dbReference type="AlphaFoldDB" id="A0A840RT26"/>
<dbReference type="Proteomes" id="UP000571084">
    <property type="component" value="Unassembled WGS sequence"/>
</dbReference>
<keyword evidence="1" id="KW-0238">DNA-binding</keyword>
<sequence>MIKNGMRPVHPGEVLREDYLKPLGMSANALAKMLHVPASRVNDIVLERRGVTADTALRLTRYFGGEPEDAQGWINMQATYDFKIAEKKTAAKIAKEIAPRELEAA</sequence>
<dbReference type="SUPFAM" id="SSF47413">
    <property type="entry name" value="lambda repressor-like DNA-binding domains"/>
    <property type="match status" value="1"/>
</dbReference>
<dbReference type="SMART" id="SM00530">
    <property type="entry name" value="HTH_XRE"/>
    <property type="match status" value="1"/>
</dbReference>
<organism evidence="3 4">
    <name type="scientific">Glaciimonas immobilis</name>
    <dbReference type="NCBI Taxonomy" id="728004"/>
    <lineage>
        <taxon>Bacteria</taxon>
        <taxon>Pseudomonadati</taxon>
        <taxon>Pseudomonadota</taxon>
        <taxon>Betaproteobacteria</taxon>
        <taxon>Burkholderiales</taxon>
        <taxon>Oxalobacteraceae</taxon>
        <taxon>Glaciimonas</taxon>
    </lineage>
</organism>
<evidence type="ECO:0000313" key="3">
    <source>
        <dbReference type="EMBL" id="MBB5199741.1"/>
    </source>
</evidence>
<dbReference type="PANTHER" id="PTHR36924:SF1">
    <property type="entry name" value="ANTITOXIN HIGA-1"/>
    <property type="match status" value="1"/>
</dbReference>
<name>A0A840RT26_9BURK</name>
<dbReference type="NCBIfam" id="TIGR02607">
    <property type="entry name" value="antidote_HigA"/>
    <property type="match status" value="1"/>
</dbReference>
<dbReference type="InterPro" id="IPR010982">
    <property type="entry name" value="Lambda_DNA-bd_dom_sf"/>
</dbReference>
<gene>
    <name evidence="3" type="ORF">HNR39_001573</name>
</gene>
<dbReference type="Gene3D" id="1.10.260.40">
    <property type="entry name" value="lambda repressor-like DNA-binding domains"/>
    <property type="match status" value="1"/>
</dbReference>
<dbReference type="Pfam" id="PF01381">
    <property type="entry name" value="HTH_3"/>
    <property type="match status" value="1"/>
</dbReference>
<reference evidence="3 4" key="1">
    <citation type="submission" date="2020-08" db="EMBL/GenBank/DDBJ databases">
        <title>Genomic Encyclopedia of Type Strains, Phase IV (KMG-IV): sequencing the most valuable type-strain genomes for metagenomic binning, comparative biology and taxonomic classification.</title>
        <authorList>
            <person name="Goeker M."/>
        </authorList>
    </citation>
    <scope>NUCLEOTIDE SEQUENCE [LARGE SCALE GENOMIC DNA]</scope>
    <source>
        <strain evidence="3 4">DSM 23240</strain>
    </source>
</reference>
<comment type="caution">
    <text evidence="3">The sequence shown here is derived from an EMBL/GenBank/DDBJ whole genome shotgun (WGS) entry which is preliminary data.</text>
</comment>
<dbReference type="CDD" id="cd00093">
    <property type="entry name" value="HTH_XRE"/>
    <property type="match status" value="1"/>
</dbReference>
<proteinExistence type="predicted"/>
<evidence type="ECO:0000256" key="1">
    <source>
        <dbReference type="ARBA" id="ARBA00023125"/>
    </source>
</evidence>
<dbReference type="RefSeq" id="WP_168056126.1">
    <property type="nucleotide sequence ID" value="NZ_JAAOZT010000009.1"/>
</dbReference>
<protein>
    <submittedName>
        <fullName evidence="3">Addiction module HigA family antidote</fullName>
    </submittedName>
</protein>
<keyword evidence="4" id="KW-1185">Reference proteome</keyword>
<dbReference type="InterPro" id="IPR001387">
    <property type="entry name" value="Cro/C1-type_HTH"/>
</dbReference>
<dbReference type="GO" id="GO:0003677">
    <property type="term" value="F:DNA binding"/>
    <property type="evidence" value="ECO:0007669"/>
    <property type="project" value="UniProtKB-KW"/>
</dbReference>
<feature type="domain" description="HTH cro/C1-type" evidence="2">
    <location>
        <begin position="23"/>
        <end position="70"/>
    </location>
</feature>